<dbReference type="GeneID" id="54576140"/>
<dbReference type="Gene3D" id="3.20.20.80">
    <property type="entry name" value="Glycosidases"/>
    <property type="match status" value="1"/>
</dbReference>
<dbReference type="EC" id="3.2.1.4" evidence="3"/>
<dbReference type="Pfam" id="PF00150">
    <property type="entry name" value="Cellulase"/>
    <property type="match status" value="1"/>
</dbReference>
<evidence type="ECO:0000256" key="5">
    <source>
        <dbReference type="ARBA" id="ARBA00023295"/>
    </source>
</evidence>
<sequence length="330" mass="36889">MRFSLLLAAVTAGLAVAAPVEKRAKRFKFFGVNESGPEFGNKNLPGTLNKDYVWPTLSTVDTFMNAGFNTFRINIMMERIVPNQLTNSLDQAYFRDMDNTVKYITNKGAYAMIVPHNYGRYYDKIITDTAGMKAFWKTLATPYKDNANVIFDTNNEFHDMDQSLVVQLNQASIDGIRAAGATKQWIHVEGNNWNGAWTWTSSQNGATMGALTDPNNMIVYQMHQYLDSDGSGTHAECVSSSIGQERLVQATQWLKQNQKVGFIGEFAGGANSQCQTAIKGMLDYMAQNSDVWQGALWWAAGPWWADYMYSIEPTSGASYKYYMSTLQTAS</sequence>
<evidence type="ECO:0000313" key="9">
    <source>
        <dbReference type="EMBL" id="KAF2257273.1"/>
    </source>
</evidence>
<evidence type="ECO:0000256" key="6">
    <source>
        <dbReference type="RuleBase" id="RU361153"/>
    </source>
</evidence>
<comment type="similarity">
    <text evidence="2 6">Belongs to the glycosyl hydrolase 5 (cellulase A) family.</text>
</comment>
<proteinExistence type="inferred from homology"/>
<keyword evidence="5 6" id="KW-0326">Glycosidase</keyword>
<evidence type="ECO:0000313" key="10">
    <source>
        <dbReference type="Proteomes" id="UP000800094"/>
    </source>
</evidence>
<dbReference type="EMBL" id="ML987189">
    <property type="protein sequence ID" value="KAF2257273.1"/>
    <property type="molecule type" value="Genomic_DNA"/>
</dbReference>
<dbReference type="AlphaFoldDB" id="A0A6A6J752"/>
<evidence type="ECO:0000256" key="4">
    <source>
        <dbReference type="ARBA" id="ARBA00022801"/>
    </source>
</evidence>
<evidence type="ECO:0000256" key="1">
    <source>
        <dbReference type="ARBA" id="ARBA00000966"/>
    </source>
</evidence>
<keyword evidence="7" id="KW-0732">Signal</keyword>
<protein>
    <recommendedName>
        <fullName evidence="3">cellulase</fullName>
        <ecNumber evidence="3">3.2.1.4</ecNumber>
    </recommendedName>
</protein>
<keyword evidence="4 6" id="KW-0378">Hydrolase</keyword>
<feature type="signal peptide" evidence="7">
    <location>
        <begin position="1"/>
        <end position="17"/>
    </location>
</feature>
<feature type="domain" description="Glycoside hydrolase family 5" evidence="8">
    <location>
        <begin position="32"/>
        <end position="300"/>
    </location>
</feature>
<dbReference type="PANTHER" id="PTHR34142:SF1">
    <property type="entry name" value="GLYCOSIDE HYDROLASE FAMILY 5 DOMAIN-CONTAINING PROTEIN"/>
    <property type="match status" value="1"/>
</dbReference>
<keyword evidence="10" id="KW-1185">Reference proteome</keyword>
<evidence type="ECO:0000256" key="7">
    <source>
        <dbReference type="SAM" id="SignalP"/>
    </source>
</evidence>
<evidence type="ECO:0000256" key="2">
    <source>
        <dbReference type="ARBA" id="ARBA00005641"/>
    </source>
</evidence>
<comment type="catalytic activity">
    <reaction evidence="1">
        <text>Endohydrolysis of (1-&gt;4)-beta-D-glucosidic linkages in cellulose, lichenin and cereal beta-D-glucans.</text>
        <dbReference type="EC" id="3.2.1.4"/>
    </reaction>
</comment>
<dbReference type="PANTHER" id="PTHR34142">
    <property type="entry name" value="ENDO-BETA-1,4-GLUCANASE A"/>
    <property type="match status" value="1"/>
</dbReference>
<evidence type="ECO:0000259" key="8">
    <source>
        <dbReference type="Pfam" id="PF00150"/>
    </source>
</evidence>
<dbReference type="SUPFAM" id="SSF51445">
    <property type="entry name" value="(Trans)glycosidases"/>
    <property type="match status" value="1"/>
</dbReference>
<name>A0A6A6J752_9PLEO</name>
<accession>A0A6A6J752</accession>
<evidence type="ECO:0000256" key="3">
    <source>
        <dbReference type="ARBA" id="ARBA00012601"/>
    </source>
</evidence>
<gene>
    <name evidence="9" type="ORF">BU26DRAFT_40205</name>
</gene>
<feature type="chain" id="PRO_5025540972" description="cellulase" evidence="7">
    <location>
        <begin position="18"/>
        <end position="330"/>
    </location>
</feature>
<dbReference type="OrthoDB" id="5823761at2759"/>
<dbReference type="GO" id="GO:0008810">
    <property type="term" value="F:cellulase activity"/>
    <property type="evidence" value="ECO:0007669"/>
    <property type="project" value="UniProtKB-EC"/>
</dbReference>
<reference evidence="9" key="1">
    <citation type="journal article" date="2020" name="Stud. Mycol.">
        <title>101 Dothideomycetes genomes: a test case for predicting lifestyles and emergence of pathogens.</title>
        <authorList>
            <person name="Haridas S."/>
            <person name="Albert R."/>
            <person name="Binder M."/>
            <person name="Bloem J."/>
            <person name="Labutti K."/>
            <person name="Salamov A."/>
            <person name="Andreopoulos B."/>
            <person name="Baker S."/>
            <person name="Barry K."/>
            <person name="Bills G."/>
            <person name="Bluhm B."/>
            <person name="Cannon C."/>
            <person name="Castanera R."/>
            <person name="Culley D."/>
            <person name="Daum C."/>
            <person name="Ezra D."/>
            <person name="Gonzalez J."/>
            <person name="Henrissat B."/>
            <person name="Kuo A."/>
            <person name="Liang C."/>
            <person name="Lipzen A."/>
            <person name="Lutzoni F."/>
            <person name="Magnuson J."/>
            <person name="Mondo S."/>
            <person name="Nolan M."/>
            <person name="Ohm R."/>
            <person name="Pangilinan J."/>
            <person name="Park H.-J."/>
            <person name="Ramirez L."/>
            <person name="Alfaro M."/>
            <person name="Sun H."/>
            <person name="Tritt A."/>
            <person name="Yoshinaga Y."/>
            <person name="Zwiers L.-H."/>
            <person name="Turgeon B."/>
            <person name="Goodwin S."/>
            <person name="Spatafora J."/>
            <person name="Crous P."/>
            <person name="Grigoriev I."/>
        </authorList>
    </citation>
    <scope>NUCLEOTIDE SEQUENCE</scope>
    <source>
        <strain evidence="9">CBS 122368</strain>
    </source>
</reference>
<organism evidence="9 10">
    <name type="scientific">Trematosphaeria pertusa</name>
    <dbReference type="NCBI Taxonomy" id="390896"/>
    <lineage>
        <taxon>Eukaryota</taxon>
        <taxon>Fungi</taxon>
        <taxon>Dikarya</taxon>
        <taxon>Ascomycota</taxon>
        <taxon>Pezizomycotina</taxon>
        <taxon>Dothideomycetes</taxon>
        <taxon>Pleosporomycetidae</taxon>
        <taxon>Pleosporales</taxon>
        <taxon>Massarineae</taxon>
        <taxon>Trematosphaeriaceae</taxon>
        <taxon>Trematosphaeria</taxon>
    </lineage>
</organism>
<dbReference type="GO" id="GO:0009251">
    <property type="term" value="P:glucan catabolic process"/>
    <property type="evidence" value="ECO:0007669"/>
    <property type="project" value="TreeGrafter"/>
</dbReference>
<dbReference type="InterPro" id="IPR001547">
    <property type="entry name" value="Glyco_hydro_5"/>
</dbReference>
<dbReference type="RefSeq" id="XP_033692277.1">
    <property type="nucleotide sequence ID" value="XM_033822810.1"/>
</dbReference>
<dbReference type="InterPro" id="IPR017853">
    <property type="entry name" value="GH"/>
</dbReference>
<dbReference type="Proteomes" id="UP000800094">
    <property type="component" value="Unassembled WGS sequence"/>
</dbReference>